<protein>
    <submittedName>
        <fullName evidence="1">Uncharacterized protein</fullName>
    </submittedName>
</protein>
<organism evidence="1 2">
    <name type="scientific">Candidatus Nitrospira kreftii</name>
    <dbReference type="NCBI Taxonomy" id="2652173"/>
    <lineage>
        <taxon>Bacteria</taxon>
        <taxon>Pseudomonadati</taxon>
        <taxon>Nitrospirota</taxon>
        <taxon>Nitrospiria</taxon>
        <taxon>Nitrospirales</taxon>
        <taxon>Nitrospiraceae</taxon>
        <taxon>Nitrospira</taxon>
    </lineage>
</organism>
<gene>
    <name evidence="1" type="ORF">Nkreftii_001472</name>
</gene>
<accession>A0A7S8FD75</accession>
<proteinExistence type="predicted"/>
<sequence length="122" mass="13618">MHLALALLFTLLSACTDLKLGKTSGPVGSRPAEDCEALYQQAREGARQAHERYIATTRPALQRQFRQQYPTMPDADIDVLVNHALENGLRPEAGRQPAGPIRQPHMDCLSSPWRNSVFTNCY</sequence>
<dbReference type="Proteomes" id="UP000593737">
    <property type="component" value="Chromosome"/>
</dbReference>
<evidence type="ECO:0000313" key="2">
    <source>
        <dbReference type="Proteomes" id="UP000593737"/>
    </source>
</evidence>
<dbReference type="AlphaFoldDB" id="A0A7S8FD75"/>
<reference evidence="1 2" key="1">
    <citation type="journal article" date="2020" name="ISME J.">
        <title>Enrichment and physiological characterization of a novel comammox Nitrospira indicates ammonium inhibition of complete nitrification.</title>
        <authorList>
            <person name="Sakoula D."/>
            <person name="Koch H."/>
            <person name="Frank J."/>
            <person name="Jetten M.S.M."/>
            <person name="van Kessel M.A.H.J."/>
            <person name="Lucker S."/>
        </authorList>
    </citation>
    <scope>NUCLEOTIDE SEQUENCE [LARGE SCALE GENOMIC DNA]</scope>
    <source>
        <strain evidence="1">Comreactor17</strain>
    </source>
</reference>
<name>A0A7S8FD75_9BACT</name>
<dbReference type="EMBL" id="CP047423">
    <property type="protein sequence ID" value="QPD03698.1"/>
    <property type="molecule type" value="Genomic_DNA"/>
</dbReference>
<dbReference type="KEGG" id="nkf:Nkreftii_001472"/>
<evidence type="ECO:0000313" key="1">
    <source>
        <dbReference type="EMBL" id="QPD03698.1"/>
    </source>
</evidence>